<sequence>MFSDSSLRKMDPAMSLSLINMKLRDQFSSLAEFMNYYDLSAGFMDELLQINGWHYDADNNQLKEDS</sequence>
<dbReference type="OrthoDB" id="6636823at2"/>
<dbReference type="Pfam" id="PF14056">
    <property type="entry name" value="DUF4250"/>
    <property type="match status" value="1"/>
</dbReference>
<dbReference type="Proteomes" id="UP000032266">
    <property type="component" value="Chromosome"/>
</dbReference>
<gene>
    <name evidence="1" type="ORF">YC6258_00577</name>
</gene>
<name>A0A0C5VDL6_9GAMM</name>
<dbReference type="RefSeq" id="WP_044615645.1">
    <property type="nucleotide sequence ID" value="NZ_CP007142.1"/>
</dbReference>
<dbReference type="KEGG" id="gsn:YC6258_00577"/>
<dbReference type="InterPro" id="IPR025346">
    <property type="entry name" value="DUF4250"/>
</dbReference>
<keyword evidence="2" id="KW-1185">Reference proteome</keyword>
<dbReference type="AlphaFoldDB" id="A0A0C5VDL6"/>
<dbReference type="STRING" id="1445510.YC6258_00577"/>
<protein>
    <recommendedName>
        <fullName evidence="3">DUF4250 domain-containing protein</fullName>
    </recommendedName>
</protein>
<dbReference type="EMBL" id="CP007142">
    <property type="protein sequence ID" value="AJQ92627.1"/>
    <property type="molecule type" value="Genomic_DNA"/>
</dbReference>
<dbReference type="HOGENOM" id="CLU_182788_1_0_6"/>
<evidence type="ECO:0008006" key="3">
    <source>
        <dbReference type="Google" id="ProtNLM"/>
    </source>
</evidence>
<evidence type="ECO:0000313" key="2">
    <source>
        <dbReference type="Proteomes" id="UP000032266"/>
    </source>
</evidence>
<dbReference type="PATRIC" id="fig|1445510.3.peg.565"/>
<evidence type="ECO:0000313" key="1">
    <source>
        <dbReference type="EMBL" id="AJQ92627.1"/>
    </source>
</evidence>
<proteinExistence type="predicted"/>
<reference evidence="1 2" key="1">
    <citation type="submission" date="2014-01" db="EMBL/GenBank/DDBJ databases">
        <title>Full genme sequencing of cellulolytic bacterium Gynuella sunshinyii YC6258T gen. nov., sp. nov.</title>
        <authorList>
            <person name="Khan H."/>
            <person name="Chung E.J."/>
            <person name="Chung Y.R."/>
        </authorList>
    </citation>
    <scope>NUCLEOTIDE SEQUENCE [LARGE SCALE GENOMIC DNA]</scope>
    <source>
        <strain evidence="1 2">YC6258</strain>
    </source>
</reference>
<accession>A0A0C5VDL6</accession>
<organism evidence="1 2">
    <name type="scientific">Gynuella sunshinyii YC6258</name>
    <dbReference type="NCBI Taxonomy" id="1445510"/>
    <lineage>
        <taxon>Bacteria</taxon>
        <taxon>Pseudomonadati</taxon>
        <taxon>Pseudomonadota</taxon>
        <taxon>Gammaproteobacteria</taxon>
        <taxon>Oceanospirillales</taxon>
        <taxon>Saccharospirillaceae</taxon>
        <taxon>Gynuella</taxon>
    </lineage>
</organism>